<dbReference type="RefSeq" id="WP_379977806.1">
    <property type="nucleotide sequence ID" value="NZ_JBHSFV010000003.1"/>
</dbReference>
<keyword evidence="1" id="KW-0732">Signal</keyword>
<gene>
    <name evidence="2" type="ORF">ACFO3O_06720</name>
</gene>
<accession>A0ABV9HUK3</accession>
<proteinExistence type="predicted"/>
<evidence type="ECO:0000313" key="2">
    <source>
        <dbReference type="EMBL" id="MFC4633593.1"/>
    </source>
</evidence>
<dbReference type="EMBL" id="JBHSFV010000003">
    <property type="protein sequence ID" value="MFC4633593.1"/>
    <property type="molecule type" value="Genomic_DNA"/>
</dbReference>
<sequence>MKTSNYLNPFLLLLILTSCSPEATTIQMIQENPEKYTTKEYFIISNFSIVETASFMNYSISIIEDETGSISFISSKPYNDSQKISREKVKYVRL</sequence>
<dbReference type="Proteomes" id="UP001596043">
    <property type="component" value="Unassembled WGS sequence"/>
</dbReference>
<organism evidence="2 3">
    <name type="scientific">Dokdonia ponticola</name>
    <dbReference type="NCBI Taxonomy" id="2041041"/>
    <lineage>
        <taxon>Bacteria</taxon>
        <taxon>Pseudomonadati</taxon>
        <taxon>Bacteroidota</taxon>
        <taxon>Flavobacteriia</taxon>
        <taxon>Flavobacteriales</taxon>
        <taxon>Flavobacteriaceae</taxon>
        <taxon>Dokdonia</taxon>
    </lineage>
</organism>
<feature type="chain" id="PRO_5045417112" evidence="1">
    <location>
        <begin position="24"/>
        <end position="94"/>
    </location>
</feature>
<reference evidence="3" key="1">
    <citation type="journal article" date="2019" name="Int. J. Syst. Evol. Microbiol.">
        <title>The Global Catalogue of Microorganisms (GCM) 10K type strain sequencing project: providing services to taxonomists for standard genome sequencing and annotation.</title>
        <authorList>
            <consortium name="The Broad Institute Genomics Platform"/>
            <consortium name="The Broad Institute Genome Sequencing Center for Infectious Disease"/>
            <person name="Wu L."/>
            <person name="Ma J."/>
        </authorList>
    </citation>
    <scope>NUCLEOTIDE SEQUENCE [LARGE SCALE GENOMIC DNA]</scope>
    <source>
        <strain evidence="3">YJ-61-S</strain>
    </source>
</reference>
<evidence type="ECO:0000313" key="3">
    <source>
        <dbReference type="Proteomes" id="UP001596043"/>
    </source>
</evidence>
<keyword evidence="3" id="KW-1185">Reference proteome</keyword>
<name>A0ABV9HUK3_9FLAO</name>
<protein>
    <submittedName>
        <fullName evidence="2">Uncharacterized protein</fullName>
    </submittedName>
</protein>
<dbReference type="PROSITE" id="PS51257">
    <property type="entry name" value="PROKAR_LIPOPROTEIN"/>
    <property type="match status" value="1"/>
</dbReference>
<evidence type="ECO:0000256" key="1">
    <source>
        <dbReference type="SAM" id="SignalP"/>
    </source>
</evidence>
<feature type="signal peptide" evidence="1">
    <location>
        <begin position="1"/>
        <end position="23"/>
    </location>
</feature>
<comment type="caution">
    <text evidence="2">The sequence shown here is derived from an EMBL/GenBank/DDBJ whole genome shotgun (WGS) entry which is preliminary data.</text>
</comment>